<dbReference type="PROSITE" id="PS00397">
    <property type="entry name" value="RECOMBINASES_1"/>
    <property type="match status" value="1"/>
</dbReference>
<keyword evidence="3" id="KW-0233">DNA recombination</keyword>
<dbReference type="STRING" id="40571.SAMN05660733_03108"/>
<evidence type="ECO:0000256" key="4">
    <source>
        <dbReference type="PROSITE-ProRule" id="PRU10137"/>
    </source>
</evidence>
<dbReference type="GO" id="GO:0015074">
    <property type="term" value="P:DNA integration"/>
    <property type="evidence" value="ECO:0007669"/>
    <property type="project" value="UniProtKB-KW"/>
</dbReference>
<dbReference type="GO" id="GO:0000150">
    <property type="term" value="F:DNA strand exchange activity"/>
    <property type="evidence" value="ECO:0007669"/>
    <property type="project" value="InterPro"/>
</dbReference>
<evidence type="ECO:0000313" key="6">
    <source>
        <dbReference type="EMBL" id="SMC97316.1"/>
    </source>
</evidence>
<evidence type="ECO:0000256" key="2">
    <source>
        <dbReference type="ARBA" id="ARBA00023125"/>
    </source>
</evidence>
<feature type="active site" description="O-(5'-phospho-DNA)-serine intermediate" evidence="4">
    <location>
        <position position="58"/>
    </location>
</feature>
<dbReference type="CDD" id="cd03769">
    <property type="entry name" value="SR_IS607_transposase_like"/>
    <property type="match status" value="1"/>
</dbReference>
<gene>
    <name evidence="6" type="ORF">SAMN05660733_03108</name>
</gene>
<dbReference type="InterPro" id="IPR006119">
    <property type="entry name" value="Resolv_N"/>
</dbReference>
<accession>A0A1W2DJY0</accession>
<organism evidence="6 7">
    <name type="scientific">Lentzea albidocapillata</name>
    <dbReference type="NCBI Taxonomy" id="40571"/>
    <lineage>
        <taxon>Bacteria</taxon>
        <taxon>Bacillati</taxon>
        <taxon>Actinomycetota</taxon>
        <taxon>Actinomycetes</taxon>
        <taxon>Pseudonocardiales</taxon>
        <taxon>Pseudonocardiaceae</taxon>
        <taxon>Lentzea</taxon>
    </lineage>
</organism>
<keyword evidence="1" id="KW-0229">DNA integration</keyword>
<dbReference type="InterPro" id="IPR006118">
    <property type="entry name" value="Recombinase_CS"/>
</dbReference>
<dbReference type="PANTHER" id="PTHR36172:SF1">
    <property type="entry name" value="RESOLVASE-RELATED"/>
    <property type="match status" value="1"/>
</dbReference>
<keyword evidence="7" id="KW-1185">Reference proteome</keyword>
<dbReference type="InterPro" id="IPR048046">
    <property type="entry name" value="Transpos_IS607"/>
</dbReference>
<proteinExistence type="predicted"/>
<dbReference type="InterPro" id="IPR036162">
    <property type="entry name" value="Resolvase-like_N_sf"/>
</dbReference>
<dbReference type="Proteomes" id="UP000192840">
    <property type="component" value="Unassembled WGS sequence"/>
</dbReference>
<dbReference type="AlphaFoldDB" id="A0A1W2DJY0"/>
<dbReference type="PROSITE" id="PS51736">
    <property type="entry name" value="RECOMBINASES_3"/>
    <property type="match status" value="1"/>
</dbReference>
<dbReference type="PANTHER" id="PTHR36172">
    <property type="match status" value="1"/>
</dbReference>
<name>A0A1W2DJY0_9PSEU</name>
<dbReference type="InterPro" id="IPR041718">
    <property type="entry name" value="IS607_transposase-like"/>
</dbReference>
<evidence type="ECO:0000256" key="3">
    <source>
        <dbReference type="ARBA" id="ARBA00023172"/>
    </source>
</evidence>
<dbReference type="NCBIfam" id="NF033518">
    <property type="entry name" value="transpos_IS607"/>
    <property type="match status" value="1"/>
</dbReference>
<dbReference type="InterPro" id="IPR051491">
    <property type="entry name" value="Recombinase/Transposase-rel"/>
</dbReference>
<dbReference type="GO" id="GO:0003677">
    <property type="term" value="F:DNA binding"/>
    <property type="evidence" value="ECO:0007669"/>
    <property type="project" value="UniProtKB-KW"/>
</dbReference>
<dbReference type="OrthoDB" id="9814833at2"/>
<protein>
    <submittedName>
        <fullName evidence="6">Putative resolvase</fullName>
    </submittedName>
</protein>
<evidence type="ECO:0000259" key="5">
    <source>
        <dbReference type="PROSITE" id="PS51736"/>
    </source>
</evidence>
<dbReference type="Pfam" id="PF00239">
    <property type="entry name" value="Resolvase"/>
    <property type="match status" value="1"/>
</dbReference>
<dbReference type="RefSeq" id="WP_030477240.1">
    <property type="nucleotide sequence ID" value="NZ_FWYC01000007.1"/>
</dbReference>
<dbReference type="SUPFAM" id="SSF53041">
    <property type="entry name" value="Resolvase-like"/>
    <property type="match status" value="1"/>
</dbReference>
<sequence length="191" mass="20736">MNLREWALEQGVHPKTAYRWFREGILPVPARRAGRLILVDADPKPAVVGKVAAYCRVSSADQKDDLERQVGRVVTGATGLGLSVGQVVSEVGSDMNGHRRKLTKLLSDPAVTVIVVEHRDRITRFGFEHLAASMSACGRRIVVLDATETSDDLVRDVTEVLTSLCARLHGRRSASRRAAKAVAVATDSELG</sequence>
<evidence type="ECO:0000256" key="1">
    <source>
        <dbReference type="ARBA" id="ARBA00022908"/>
    </source>
</evidence>
<reference evidence="7" key="1">
    <citation type="submission" date="2017-04" db="EMBL/GenBank/DDBJ databases">
        <authorList>
            <person name="Varghese N."/>
            <person name="Submissions S."/>
        </authorList>
    </citation>
    <scope>NUCLEOTIDE SEQUENCE [LARGE SCALE GENOMIC DNA]</scope>
    <source>
        <strain evidence="7">DSM 44073</strain>
    </source>
</reference>
<dbReference type="Gene3D" id="3.40.50.1390">
    <property type="entry name" value="Resolvase, N-terminal catalytic domain"/>
    <property type="match status" value="1"/>
</dbReference>
<dbReference type="FunFam" id="3.40.50.1390:FF:000002">
    <property type="entry name" value="ORF1 in transposon ISC1904"/>
    <property type="match status" value="1"/>
</dbReference>
<feature type="domain" description="Resolvase/invertase-type recombinase catalytic" evidence="5">
    <location>
        <begin position="50"/>
        <end position="189"/>
    </location>
</feature>
<keyword evidence="2" id="KW-0238">DNA-binding</keyword>
<evidence type="ECO:0000313" key="7">
    <source>
        <dbReference type="Proteomes" id="UP000192840"/>
    </source>
</evidence>
<dbReference type="SMART" id="SM00857">
    <property type="entry name" value="Resolvase"/>
    <property type="match status" value="1"/>
</dbReference>
<dbReference type="EMBL" id="FWYC01000007">
    <property type="protein sequence ID" value="SMC97316.1"/>
    <property type="molecule type" value="Genomic_DNA"/>
</dbReference>